<dbReference type="Gene3D" id="3.40.1340.10">
    <property type="entry name" value="RNA polymerase, Rpb5, N-terminal domain"/>
    <property type="match status" value="1"/>
</dbReference>
<dbReference type="SUPFAM" id="SSF55287">
    <property type="entry name" value="RPB5-like RNA polymerase subunit"/>
    <property type="match status" value="1"/>
</dbReference>
<sequence>MESCIDRFIDKGSVNSHRLFRVRRTVFQMLEDRGYTVTDSDLNTTLEQFRVNFGQEPNREHLFISTRSRADPRDKIFVFFSGDDRVGVKELKAYATRMKEENVYRAIIVVQNKITPSAKQGIKELATKFLLETFDETELLINVKEHALVPEHQILTPEEKNALLKQYSVQENQLPRMLESDPLARYYGLRRGKVVKLTYHSETTGHYVTYRCVW</sequence>
<comment type="subcellular location">
    <subcellularLocation>
        <location evidence="1">Nucleus</location>
    </subcellularLocation>
</comment>
<dbReference type="GO" id="GO:0055029">
    <property type="term" value="C:nuclear DNA-directed RNA polymerase complex"/>
    <property type="evidence" value="ECO:0007669"/>
    <property type="project" value="UniProtKB-ARBA"/>
</dbReference>
<proteinExistence type="evidence at transcript level"/>
<dbReference type="InterPro" id="IPR035913">
    <property type="entry name" value="RPB5-like_sf"/>
</dbReference>
<gene>
    <name evidence="6" type="primary">NRPE5</name>
</gene>
<evidence type="ECO:0000313" key="6">
    <source>
        <dbReference type="EMBL" id="AJA90777.1"/>
    </source>
</evidence>
<organism evidence="6">
    <name type="scientific">Ginkgo biloba</name>
    <name type="common">Ginkgo</name>
    <name type="synonym">Maidenhair tree</name>
    <dbReference type="NCBI Taxonomy" id="3311"/>
    <lineage>
        <taxon>Eukaryota</taxon>
        <taxon>Viridiplantae</taxon>
        <taxon>Streptophyta</taxon>
        <taxon>Embryophyta</taxon>
        <taxon>Tracheophyta</taxon>
        <taxon>Spermatophyta</taxon>
        <taxon>Ginkgoidae</taxon>
        <taxon>Ginkgoales</taxon>
        <taxon>Ginkgoaceae</taxon>
        <taxon>Ginkgo</taxon>
    </lineage>
</organism>
<dbReference type="InterPro" id="IPR000783">
    <property type="entry name" value="RNA_pol_subH/Rpb5_C"/>
</dbReference>
<dbReference type="InterPro" id="IPR036710">
    <property type="entry name" value="RNA_pol_Rpb5_N_sf"/>
</dbReference>
<dbReference type="FunFam" id="3.40.1340.10:FF:000001">
    <property type="entry name" value="DNA-directed RNA polymerases I, II, and III subunit RPABC1"/>
    <property type="match status" value="1"/>
</dbReference>
<keyword evidence="6" id="KW-0804">Transcription</keyword>
<name>A0A0C4W3E3_GINBI</name>
<dbReference type="Pfam" id="PF03871">
    <property type="entry name" value="RNA_pol_Rpb5_N"/>
    <property type="match status" value="1"/>
</dbReference>
<dbReference type="PIRSF" id="PIRSF000747">
    <property type="entry name" value="RPB5"/>
    <property type="match status" value="1"/>
</dbReference>
<dbReference type="HAMAP" id="MF_00025">
    <property type="entry name" value="RNApol_Rpo5_RPB5"/>
    <property type="match status" value="1"/>
</dbReference>
<accession>A0A0C4W3E3</accession>
<dbReference type="FunFam" id="3.90.940.20:FF:000001">
    <property type="entry name" value="DNA-directed RNA polymerases I, II, and III subunit RPABC1"/>
    <property type="match status" value="1"/>
</dbReference>
<dbReference type="PANTHER" id="PTHR10535">
    <property type="entry name" value="DNA-DIRECTED RNA POLYMERASES I, II, AND III SUBUNIT RPABC1"/>
    <property type="match status" value="1"/>
</dbReference>
<feature type="domain" description="RNA polymerase Rpb5 N-terminal" evidence="5">
    <location>
        <begin position="15"/>
        <end position="98"/>
    </location>
</feature>
<dbReference type="GO" id="GO:0003677">
    <property type="term" value="F:DNA binding"/>
    <property type="evidence" value="ECO:0007669"/>
    <property type="project" value="InterPro"/>
</dbReference>
<protein>
    <submittedName>
        <fullName evidence="6">DNA-directed RNA polymerase IV fifth largest subunit</fullName>
    </submittedName>
</protein>
<evidence type="ECO:0000256" key="1">
    <source>
        <dbReference type="ARBA" id="ARBA00004123"/>
    </source>
</evidence>
<dbReference type="EMBL" id="KJ473685">
    <property type="protein sequence ID" value="AJA90777.1"/>
    <property type="molecule type" value="mRNA"/>
</dbReference>
<dbReference type="GO" id="GO:0003899">
    <property type="term" value="F:DNA-directed RNA polymerase activity"/>
    <property type="evidence" value="ECO:0007669"/>
    <property type="project" value="InterPro"/>
</dbReference>
<evidence type="ECO:0000256" key="3">
    <source>
        <dbReference type="ARBA" id="ARBA00025765"/>
    </source>
</evidence>
<evidence type="ECO:0000259" key="4">
    <source>
        <dbReference type="Pfam" id="PF01191"/>
    </source>
</evidence>
<dbReference type="SUPFAM" id="SSF53036">
    <property type="entry name" value="Eukaryotic RPB5 N-terminal domain"/>
    <property type="match status" value="1"/>
</dbReference>
<dbReference type="InterPro" id="IPR014381">
    <property type="entry name" value="Arch_Rpo5/euc_Rpb5"/>
</dbReference>
<evidence type="ECO:0000256" key="2">
    <source>
        <dbReference type="ARBA" id="ARBA00023242"/>
    </source>
</evidence>
<feature type="domain" description="RNA polymerase subunit H/Rpb5 C-terminal" evidence="4">
    <location>
        <begin position="141"/>
        <end position="213"/>
    </location>
</feature>
<dbReference type="Gene3D" id="3.90.940.20">
    <property type="entry name" value="RPB5-like RNA polymerase subunit"/>
    <property type="match status" value="1"/>
</dbReference>
<dbReference type="GO" id="GO:0006362">
    <property type="term" value="P:transcription elongation by RNA polymerase I"/>
    <property type="evidence" value="ECO:0007669"/>
    <property type="project" value="TreeGrafter"/>
</dbReference>
<reference evidence="6" key="1">
    <citation type="journal article" date="2015" name="Mol. Biol. Evol.">
        <title>Ancient Origin and Recent Innovations of RNA Polymerase IV and V.</title>
        <authorList>
            <person name="Huang Y."/>
            <person name="Kendall T."/>
            <person name="Forsythe E.S."/>
            <person name="Dorantes-Acosta A."/>
            <person name="Li S."/>
            <person name="Caballero-Perez J."/>
            <person name="Chen X."/>
            <person name="Arteaga-Vazquez M."/>
            <person name="Beilstein M.A."/>
            <person name="Mosher R.A."/>
        </authorList>
    </citation>
    <scope>NUCLEOTIDE SEQUENCE</scope>
</reference>
<dbReference type="GO" id="GO:0006366">
    <property type="term" value="P:transcription by RNA polymerase II"/>
    <property type="evidence" value="ECO:0007669"/>
    <property type="project" value="TreeGrafter"/>
</dbReference>
<dbReference type="InterPro" id="IPR005571">
    <property type="entry name" value="RNA_pol_Rpb5_N"/>
</dbReference>
<dbReference type="AlphaFoldDB" id="A0A0C4W3E3"/>
<keyword evidence="2" id="KW-0539">Nucleus</keyword>
<dbReference type="GO" id="GO:0042797">
    <property type="term" value="P:tRNA transcription by RNA polymerase III"/>
    <property type="evidence" value="ECO:0007669"/>
    <property type="project" value="TreeGrafter"/>
</dbReference>
<dbReference type="Pfam" id="PF01191">
    <property type="entry name" value="RNA_pol_Rpb5_C"/>
    <property type="match status" value="1"/>
</dbReference>
<dbReference type="PANTHER" id="PTHR10535:SF2">
    <property type="entry name" value="DNA-DIRECTED RNA POLYMERASE V SUBUNIT 5A"/>
    <property type="match status" value="1"/>
</dbReference>
<keyword evidence="6" id="KW-0240">DNA-directed RNA polymerase</keyword>
<evidence type="ECO:0000259" key="5">
    <source>
        <dbReference type="Pfam" id="PF03871"/>
    </source>
</evidence>
<comment type="similarity">
    <text evidence="3">Belongs to the archaeal Rpo5/eukaryotic RPB5 RNA polymerase subunit family.</text>
</comment>